<gene>
    <name evidence="6" type="ORF">K435DRAFT_850264</name>
</gene>
<dbReference type="GO" id="GO:0043916">
    <property type="term" value="F:DNA-7-methylguanine glycosylase activity"/>
    <property type="evidence" value="ECO:0007669"/>
    <property type="project" value="TreeGrafter"/>
</dbReference>
<dbReference type="InterPro" id="IPR011257">
    <property type="entry name" value="DNA_glycosylase"/>
</dbReference>
<dbReference type="AlphaFoldDB" id="A0A4S8MR19"/>
<dbReference type="Gene3D" id="1.10.1670.40">
    <property type="match status" value="1"/>
</dbReference>
<dbReference type="GO" id="GO:0008725">
    <property type="term" value="F:DNA-3-methyladenine glycosylase activity"/>
    <property type="evidence" value="ECO:0007669"/>
    <property type="project" value="TreeGrafter"/>
</dbReference>
<dbReference type="SMART" id="SM00478">
    <property type="entry name" value="ENDO3c"/>
    <property type="match status" value="1"/>
</dbReference>
<sequence length="463" mass="50176">MPTLRSSTRAASKSVTTTVSNGETVVSTTTSTKVSTVRKRKATDVVESEPVADSDTPTTSKSKGKKKARITKAKATSTNTSDTPDTSNGGNLTASAPEATQSVDPGPPPVLVPAKLTFSFEDAKKHLTSVDPRFQVLFDRLHCKPFEQLEQVHPFRALSTSILGQQISWLAARSIIHKFIRLFDPSIPEKVSDYESKAKSPQSFYPTPHQVANTDIATLKTAGLSTRKAEYVQDLAQRFADGRLSTEKLLEANDEELAEMLIAVRGIGRWTVDMFAIFSLRRPDILPVGDLGVQRGLLRWTLAAHSPTYPLSISPNKLSIIGRNDDVDSDDEDSTLPVIHEESQPSQASTADPVVPNDISSVPPAAPAATPRKLADTKEATQVNIASLPPTFTPSIKQSLTRVSHEESYVPSALPVGLTAAALKSRLDGKKKIKGAILTPQEMNDLTESWKPYRSLGRAVSDF</sequence>
<dbReference type="Gene3D" id="1.10.340.30">
    <property type="entry name" value="Hypothetical protein, domain 2"/>
    <property type="match status" value="1"/>
</dbReference>
<accession>A0A4S8MR19</accession>
<feature type="compositionally biased region" description="Polar residues" evidence="4">
    <location>
        <begin position="1"/>
        <end position="13"/>
    </location>
</feature>
<keyword evidence="2" id="KW-0227">DNA damage</keyword>
<feature type="domain" description="HhH-GPD" evidence="5">
    <location>
        <begin position="163"/>
        <end position="326"/>
    </location>
</feature>
<evidence type="ECO:0000256" key="3">
    <source>
        <dbReference type="ARBA" id="ARBA00023204"/>
    </source>
</evidence>
<dbReference type="Pfam" id="PF00730">
    <property type="entry name" value="HhH-GPD"/>
    <property type="match status" value="1"/>
</dbReference>
<name>A0A4S8MR19_DENBC</name>
<keyword evidence="7" id="KW-1185">Reference proteome</keyword>
<dbReference type="PANTHER" id="PTHR43003">
    <property type="entry name" value="DNA-3-METHYLADENINE GLYCOSYLASE"/>
    <property type="match status" value="1"/>
</dbReference>
<feature type="region of interest" description="Disordered" evidence="4">
    <location>
        <begin position="1"/>
        <end position="110"/>
    </location>
</feature>
<dbReference type="Proteomes" id="UP000297245">
    <property type="component" value="Unassembled WGS sequence"/>
</dbReference>
<evidence type="ECO:0000256" key="2">
    <source>
        <dbReference type="ARBA" id="ARBA00022763"/>
    </source>
</evidence>
<dbReference type="PANTHER" id="PTHR43003:SF5">
    <property type="entry name" value="DNA-3-METHYLADENINE GLYCOSYLASE"/>
    <property type="match status" value="1"/>
</dbReference>
<dbReference type="EMBL" id="ML179051">
    <property type="protein sequence ID" value="THV05059.1"/>
    <property type="molecule type" value="Genomic_DNA"/>
</dbReference>
<feature type="compositionally biased region" description="Low complexity" evidence="4">
    <location>
        <begin position="14"/>
        <end position="35"/>
    </location>
</feature>
<feature type="compositionally biased region" description="Polar residues" evidence="4">
    <location>
        <begin position="89"/>
        <end position="103"/>
    </location>
</feature>
<dbReference type="InterPro" id="IPR003265">
    <property type="entry name" value="HhH-GPD_domain"/>
</dbReference>
<dbReference type="OrthoDB" id="415889at2759"/>
<evidence type="ECO:0000259" key="5">
    <source>
        <dbReference type="SMART" id="SM00478"/>
    </source>
</evidence>
<feature type="compositionally biased region" description="Low complexity" evidence="4">
    <location>
        <begin position="73"/>
        <end position="88"/>
    </location>
</feature>
<reference evidence="6 7" key="1">
    <citation type="journal article" date="2019" name="Nat. Ecol. Evol.">
        <title>Megaphylogeny resolves global patterns of mushroom evolution.</title>
        <authorList>
            <person name="Varga T."/>
            <person name="Krizsan K."/>
            <person name="Foldi C."/>
            <person name="Dima B."/>
            <person name="Sanchez-Garcia M."/>
            <person name="Sanchez-Ramirez S."/>
            <person name="Szollosi G.J."/>
            <person name="Szarkandi J.G."/>
            <person name="Papp V."/>
            <person name="Albert L."/>
            <person name="Andreopoulos W."/>
            <person name="Angelini C."/>
            <person name="Antonin V."/>
            <person name="Barry K.W."/>
            <person name="Bougher N.L."/>
            <person name="Buchanan P."/>
            <person name="Buyck B."/>
            <person name="Bense V."/>
            <person name="Catcheside P."/>
            <person name="Chovatia M."/>
            <person name="Cooper J."/>
            <person name="Damon W."/>
            <person name="Desjardin D."/>
            <person name="Finy P."/>
            <person name="Geml J."/>
            <person name="Haridas S."/>
            <person name="Hughes K."/>
            <person name="Justo A."/>
            <person name="Karasinski D."/>
            <person name="Kautmanova I."/>
            <person name="Kiss B."/>
            <person name="Kocsube S."/>
            <person name="Kotiranta H."/>
            <person name="LaButti K.M."/>
            <person name="Lechner B.E."/>
            <person name="Liimatainen K."/>
            <person name="Lipzen A."/>
            <person name="Lukacs Z."/>
            <person name="Mihaltcheva S."/>
            <person name="Morgado L.N."/>
            <person name="Niskanen T."/>
            <person name="Noordeloos M.E."/>
            <person name="Ohm R.A."/>
            <person name="Ortiz-Santana B."/>
            <person name="Ovrebo C."/>
            <person name="Racz N."/>
            <person name="Riley R."/>
            <person name="Savchenko A."/>
            <person name="Shiryaev A."/>
            <person name="Soop K."/>
            <person name="Spirin V."/>
            <person name="Szebenyi C."/>
            <person name="Tomsovsky M."/>
            <person name="Tulloss R.E."/>
            <person name="Uehling J."/>
            <person name="Grigoriev I.V."/>
            <person name="Vagvolgyi C."/>
            <person name="Papp T."/>
            <person name="Martin F.M."/>
            <person name="Miettinen O."/>
            <person name="Hibbett D.S."/>
            <person name="Nagy L.G."/>
        </authorList>
    </citation>
    <scope>NUCLEOTIDE SEQUENCE [LARGE SCALE GENOMIC DNA]</scope>
    <source>
        <strain evidence="6 7">CBS 962.96</strain>
    </source>
</reference>
<organism evidence="6 7">
    <name type="scientific">Dendrothele bispora (strain CBS 962.96)</name>
    <dbReference type="NCBI Taxonomy" id="1314807"/>
    <lineage>
        <taxon>Eukaryota</taxon>
        <taxon>Fungi</taxon>
        <taxon>Dikarya</taxon>
        <taxon>Basidiomycota</taxon>
        <taxon>Agaricomycotina</taxon>
        <taxon>Agaricomycetes</taxon>
        <taxon>Agaricomycetidae</taxon>
        <taxon>Agaricales</taxon>
        <taxon>Agaricales incertae sedis</taxon>
        <taxon>Dendrothele</taxon>
    </lineage>
</organism>
<feature type="region of interest" description="Disordered" evidence="4">
    <location>
        <begin position="322"/>
        <end position="374"/>
    </location>
</feature>
<evidence type="ECO:0000313" key="6">
    <source>
        <dbReference type="EMBL" id="THV05059.1"/>
    </source>
</evidence>
<comment type="similarity">
    <text evidence="1">Belongs to the alkylbase DNA glycosidase AlkA family.</text>
</comment>
<dbReference type="SUPFAM" id="SSF48150">
    <property type="entry name" value="DNA-glycosylase"/>
    <property type="match status" value="1"/>
</dbReference>
<dbReference type="GO" id="GO:0006307">
    <property type="term" value="P:DNA alkylation repair"/>
    <property type="evidence" value="ECO:0007669"/>
    <property type="project" value="TreeGrafter"/>
</dbReference>
<evidence type="ECO:0000313" key="7">
    <source>
        <dbReference type="Proteomes" id="UP000297245"/>
    </source>
</evidence>
<dbReference type="GO" id="GO:0032993">
    <property type="term" value="C:protein-DNA complex"/>
    <property type="evidence" value="ECO:0007669"/>
    <property type="project" value="TreeGrafter"/>
</dbReference>
<protein>
    <submittedName>
        <fullName evidence="6">DNA glycosylase</fullName>
    </submittedName>
</protein>
<evidence type="ECO:0000256" key="4">
    <source>
        <dbReference type="SAM" id="MobiDB-lite"/>
    </source>
</evidence>
<feature type="compositionally biased region" description="Basic residues" evidence="4">
    <location>
        <begin position="62"/>
        <end position="72"/>
    </location>
</feature>
<dbReference type="GO" id="GO:0032131">
    <property type="term" value="F:alkylated DNA binding"/>
    <property type="evidence" value="ECO:0007669"/>
    <property type="project" value="TreeGrafter"/>
</dbReference>
<dbReference type="FunFam" id="1.10.340.30:FF:000004">
    <property type="entry name" value="DNA-3-methyladenine glycosylase II"/>
    <property type="match status" value="1"/>
</dbReference>
<proteinExistence type="inferred from homology"/>
<evidence type="ECO:0000256" key="1">
    <source>
        <dbReference type="ARBA" id="ARBA00010817"/>
    </source>
</evidence>
<dbReference type="InterPro" id="IPR051912">
    <property type="entry name" value="Alkylbase_DNA_Glycosylase/TA"/>
</dbReference>
<dbReference type="GO" id="GO:0005634">
    <property type="term" value="C:nucleus"/>
    <property type="evidence" value="ECO:0007669"/>
    <property type="project" value="TreeGrafter"/>
</dbReference>
<dbReference type="CDD" id="cd00056">
    <property type="entry name" value="ENDO3c"/>
    <property type="match status" value="1"/>
</dbReference>
<dbReference type="GO" id="GO:0006285">
    <property type="term" value="P:base-excision repair, AP site formation"/>
    <property type="evidence" value="ECO:0007669"/>
    <property type="project" value="TreeGrafter"/>
</dbReference>
<keyword evidence="3" id="KW-0234">DNA repair</keyword>